<comment type="caution">
    <text evidence="1">The sequence shown here is derived from an EMBL/GenBank/DDBJ whole genome shotgun (WGS) entry which is preliminary data.</text>
</comment>
<evidence type="ECO:0000313" key="2">
    <source>
        <dbReference type="Proteomes" id="UP001163321"/>
    </source>
</evidence>
<sequence>MGLPCAHRIRDMLATTGHLKMEDFSDHWWLTRRRVHEPAHTLPGDAVQRVSQMEQALTCIQVRHVHLPPHQQKILEDQLCVLSQGDSLVPVQDPDIIRGRGRPRGSRGRRHGANSTRREPSEFEIVDQQHN</sequence>
<accession>A0ACC0W0H5</accession>
<dbReference type="Proteomes" id="UP001163321">
    <property type="component" value="Chromosome 5"/>
</dbReference>
<dbReference type="EMBL" id="CM047584">
    <property type="protein sequence ID" value="KAI9911675.1"/>
    <property type="molecule type" value="Genomic_DNA"/>
</dbReference>
<name>A0ACC0W0H5_9STRA</name>
<reference evidence="1 2" key="1">
    <citation type="journal article" date="2022" name="bioRxiv">
        <title>The genome of the oomycete Peronosclerospora sorghi, a cosmopolitan pathogen of maize and sorghum, is inflated with dispersed pseudogenes.</title>
        <authorList>
            <person name="Fletcher K."/>
            <person name="Martin F."/>
            <person name="Isakeit T."/>
            <person name="Cavanaugh K."/>
            <person name="Magill C."/>
            <person name="Michelmore R."/>
        </authorList>
    </citation>
    <scope>NUCLEOTIDE SEQUENCE [LARGE SCALE GENOMIC DNA]</scope>
    <source>
        <strain evidence="1">P6</strain>
    </source>
</reference>
<gene>
    <name evidence="1" type="ORF">PsorP6_009154</name>
</gene>
<organism evidence="1 2">
    <name type="scientific">Peronosclerospora sorghi</name>
    <dbReference type="NCBI Taxonomy" id="230839"/>
    <lineage>
        <taxon>Eukaryota</taxon>
        <taxon>Sar</taxon>
        <taxon>Stramenopiles</taxon>
        <taxon>Oomycota</taxon>
        <taxon>Peronosporomycetes</taxon>
        <taxon>Peronosporales</taxon>
        <taxon>Peronosporaceae</taxon>
        <taxon>Peronosclerospora</taxon>
    </lineage>
</organism>
<protein>
    <submittedName>
        <fullName evidence="1">Uncharacterized protein</fullName>
    </submittedName>
</protein>
<keyword evidence="2" id="KW-1185">Reference proteome</keyword>
<evidence type="ECO:0000313" key="1">
    <source>
        <dbReference type="EMBL" id="KAI9911675.1"/>
    </source>
</evidence>
<proteinExistence type="predicted"/>